<dbReference type="AlphaFoldDB" id="A0A017HVM9"/>
<gene>
    <name evidence="2" type="ORF">Rumeso_00541</name>
</gene>
<name>A0A017HVM9_9RHOB</name>
<dbReference type="STRING" id="442562.Rumeso_00541"/>
<evidence type="ECO:0000313" key="3">
    <source>
        <dbReference type="Proteomes" id="UP000019666"/>
    </source>
</evidence>
<feature type="transmembrane region" description="Helical" evidence="1">
    <location>
        <begin position="7"/>
        <end position="30"/>
    </location>
</feature>
<feature type="transmembrane region" description="Helical" evidence="1">
    <location>
        <begin position="79"/>
        <end position="98"/>
    </location>
</feature>
<proteinExistence type="predicted"/>
<organism evidence="2 3">
    <name type="scientific">Rubellimicrobium mesophilum DSM 19309</name>
    <dbReference type="NCBI Taxonomy" id="442562"/>
    <lineage>
        <taxon>Bacteria</taxon>
        <taxon>Pseudomonadati</taxon>
        <taxon>Pseudomonadota</taxon>
        <taxon>Alphaproteobacteria</taxon>
        <taxon>Rhodobacterales</taxon>
        <taxon>Roseobacteraceae</taxon>
        <taxon>Rubellimicrobium</taxon>
    </lineage>
</organism>
<feature type="transmembrane region" description="Helical" evidence="1">
    <location>
        <begin position="104"/>
        <end position="121"/>
    </location>
</feature>
<feature type="transmembrane region" description="Helical" evidence="1">
    <location>
        <begin position="50"/>
        <end position="67"/>
    </location>
</feature>
<evidence type="ECO:0000256" key="1">
    <source>
        <dbReference type="SAM" id="Phobius"/>
    </source>
</evidence>
<protein>
    <submittedName>
        <fullName evidence="2">Uncharacterized protein</fullName>
    </submittedName>
</protein>
<dbReference type="EMBL" id="AOSK01000021">
    <property type="protein sequence ID" value="EYD77814.1"/>
    <property type="molecule type" value="Genomic_DNA"/>
</dbReference>
<reference evidence="2 3" key="1">
    <citation type="submission" date="2013-02" db="EMBL/GenBank/DDBJ databases">
        <authorList>
            <person name="Fiebig A."/>
            <person name="Goeker M."/>
            <person name="Klenk H.-P.P."/>
        </authorList>
    </citation>
    <scope>NUCLEOTIDE SEQUENCE [LARGE SCALE GENOMIC DNA]</scope>
    <source>
        <strain evidence="2 3">DSM 19309</strain>
    </source>
</reference>
<keyword evidence="1" id="KW-0472">Membrane</keyword>
<dbReference type="HOGENOM" id="CLU_142194_1_0_5"/>
<evidence type="ECO:0000313" key="2">
    <source>
        <dbReference type="EMBL" id="EYD77814.1"/>
    </source>
</evidence>
<sequence>MSGKAAAWVFAGLAAGVVAFHLAVIGGAPWGSLTMGGRWPGVVPGPAKGLSALSALLVAGMAVVMLARAGVLGLRMPRGAVRAVLLLSGLAVVANAVTPSAPERALWLPVTLAMLAAALVVSKA</sequence>
<dbReference type="Proteomes" id="UP000019666">
    <property type="component" value="Unassembled WGS sequence"/>
</dbReference>
<comment type="caution">
    <text evidence="2">The sequence shown here is derived from an EMBL/GenBank/DDBJ whole genome shotgun (WGS) entry which is preliminary data.</text>
</comment>
<keyword evidence="3" id="KW-1185">Reference proteome</keyword>
<keyword evidence="1" id="KW-0812">Transmembrane</keyword>
<keyword evidence="1" id="KW-1133">Transmembrane helix</keyword>
<accession>A0A017HVM9</accession>
<dbReference type="RefSeq" id="WP_037281199.1">
    <property type="nucleotide sequence ID" value="NZ_KK088582.1"/>
</dbReference>